<dbReference type="EMBL" id="BARU01001474">
    <property type="protein sequence ID" value="GAH31179.1"/>
    <property type="molecule type" value="Genomic_DNA"/>
</dbReference>
<organism evidence="1">
    <name type="scientific">marine sediment metagenome</name>
    <dbReference type="NCBI Taxonomy" id="412755"/>
    <lineage>
        <taxon>unclassified sequences</taxon>
        <taxon>metagenomes</taxon>
        <taxon>ecological metagenomes</taxon>
    </lineage>
</organism>
<name>X1FP77_9ZZZZ</name>
<accession>X1FP77</accession>
<comment type="caution">
    <text evidence="1">The sequence shown here is derived from an EMBL/GenBank/DDBJ whole genome shotgun (WGS) entry which is preliminary data.</text>
</comment>
<protein>
    <submittedName>
        <fullName evidence="1">Uncharacterized protein</fullName>
    </submittedName>
</protein>
<feature type="non-terminal residue" evidence="1">
    <location>
        <position position="1"/>
    </location>
</feature>
<proteinExistence type="predicted"/>
<gene>
    <name evidence="1" type="ORF">S03H2_03867</name>
</gene>
<sequence length="67" mass="7085">KIPTKLIIYGATTVGCYTAGSLMPEEVAGKKVKVLGTALKVISVIPAALTAVEGYKLIKEKIPAWLK</sequence>
<dbReference type="AlphaFoldDB" id="X1FP77"/>
<reference evidence="1" key="1">
    <citation type="journal article" date="2014" name="Front. Microbiol.">
        <title>High frequency of phylogenetically diverse reductive dehalogenase-homologous genes in deep subseafloor sedimentary metagenomes.</title>
        <authorList>
            <person name="Kawai M."/>
            <person name="Futagami T."/>
            <person name="Toyoda A."/>
            <person name="Takaki Y."/>
            <person name="Nishi S."/>
            <person name="Hori S."/>
            <person name="Arai W."/>
            <person name="Tsubouchi T."/>
            <person name="Morono Y."/>
            <person name="Uchiyama I."/>
            <person name="Ito T."/>
            <person name="Fujiyama A."/>
            <person name="Inagaki F."/>
            <person name="Takami H."/>
        </authorList>
    </citation>
    <scope>NUCLEOTIDE SEQUENCE</scope>
    <source>
        <strain evidence="1">Expedition CK06-06</strain>
    </source>
</reference>
<evidence type="ECO:0000313" key="1">
    <source>
        <dbReference type="EMBL" id="GAH31179.1"/>
    </source>
</evidence>